<evidence type="ECO:0008006" key="3">
    <source>
        <dbReference type="Google" id="ProtNLM"/>
    </source>
</evidence>
<organism evidence="1 2">
    <name type="scientific">Pseudoalteromonas luteoviolacea DSM 6061</name>
    <dbReference type="NCBI Taxonomy" id="1365250"/>
    <lineage>
        <taxon>Bacteria</taxon>
        <taxon>Pseudomonadati</taxon>
        <taxon>Pseudomonadota</taxon>
        <taxon>Gammaproteobacteria</taxon>
        <taxon>Alteromonadales</taxon>
        <taxon>Pseudoalteromonadaceae</taxon>
        <taxon>Pseudoalteromonas</taxon>
    </lineage>
</organism>
<protein>
    <recommendedName>
        <fullName evidence="3">N-acetyltransferase domain-containing protein</fullName>
    </recommendedName>
</protein>
<name>A0A166VFT0_9GAMM</name>
<reference evidence="1 2" key="1">
    <citation type="submission" date="2013-07" db="EMBL/GenBank/DDBJ databases">
        <title>Comparative Genomic and Metabolomic Analysis of Twelve Strains of Pseudoalteromonas luteoviolacea.</title>
        <authorList>
            <person name="Vynne N.G."/>
            <person name="Mansson M."/>
            <person name="Gram L."/>
        </authorList>
    </citation>
    <scope>NUCLEOTIDE SEQUENCE [LARGE SCALE GENOMIC DNA]</scope>
    <source>
        <strain evidence="1 2">DSM 6061</strain>
    </source>
</reference>
<comment type="caution">
    <text evidence="1">The sequence shown here is derived from an EMBL/GenBank/DDBJ whole genome shotgun (WGS) entry which is preliminary data.</text>
</comment>
<sequence>MKIVEVTDNNRMVYNNLAQAYEAEFSALTEKSPLANGVFELDTDLNDPLVTGYICYVADIPTGIAAIYNSSPSENEVAEFYIVPFYRKAKLGTQFAHTLWRLRVGHWTIKQIEGAQYATKFWLSAIADFPGRNLIEDDYEDEYWGRVTRQQFIIEG</sequence>
<evidence type="ECO:0000313" key="2">
    <source>
        <dbReference type="Proteomes" id="UP000076643"/>
    </source>
</evidence>
<evidence type="ECO:0000313" key="1">
    <source>
        <dbReference type="EMBL" id="KZN32679.1"/>
    </source>
</evidence>
<dbReference type="GeneID" id="57363347"/>
<gene>
    <name evidence="1" type="ORF">N475_21160</name>
</gene>
<keyword evidence="2" id="KW-1185">Reference proteome</keyword>
<proteinExistence type="predicted"/>
<dbReference type="PATRIC" id="fig|1365250.3.peg.4060"/>
<dbReference type="Proteomes" id="UP000076643">
    <property type="component" value="Unassembled WGS sequence"/>
</dbReference>
<dbReference type="RefSeq" id="WP_063359738.1">
    <property type="nucleotide sequence ID" value="NZ_AQHB01000028.1"/>
</dbReference>
<dbReference type="AlphaFoldDB" id="A0A166VFT0"/>
<accession>A0A166VFT0</accession>
<dbReference type="EMBL" id="AUYB01000128">
    <property type="protein sequence ID" value="KZN32679.1"/>
    <property type="molecule type" value="Genomic_DNA"/>
</dbReference>